<organism evidence="1 2">
    <name type="scientific">Scleroderma citrinum Foug A</name>
    <dbReference type="NCBI Taxonomy" id="1036808"/>
    <lineage>
        <taxon>Eukaryota</taxon>
        <taxon>Fungi</taxon>
        <taxon>Dikarya</taxon>
        <taxon>Basidiomycota</taxon>
        <taxon>Agaricomycotina</taxon>
        <taxon>Agaricomycetes</taxon>
        <taxon>Agaricomycetidae</taxon>
        <taxon>Boletales</taxon>
        <taxon>Sclerodermatineae</taxon>
        <taxon>Sclerodermataceae</taxon>
        <taxon>Scleroderma</taxon>
    </lineage>
</organism>
<dbReference type="Proteomes" id="UP000053989">
    <property type="component" value="Unassembled WGS sequence"/>
</dbReference>
<dbReference type="AlphaFoldDB" id="A0A0C3DRD0"/>
<keyword evidence="2" id="KW-1185">Reference proteome</keyword>
<accession>A0A0C3DRD0</accession>
<dbReference type="HOGENOM" id="CLU_1897463_0_0_1"/>
<reference evidence="1 2" key="1">
    <citation type="submission" date="2014-04" db="EMBL/GenBank/DDBJ databases">
        <authorList>
            <consortium name="DOE Joint Genome Institute"/>
            <person name="Kuo A."/>
            <person name="Kohler A."/>
            <person name="Nagy L.G."/>
            <person name="Floudas D."/>
            <person name="Copeland A."/>
            <person name="Barry K.W."/>
            <person name="Cichocki N."/>
            <person name="Veneault-Fourrey C."/>
            <person name="LaButti K."/>
            <person name="Lindquist E.A."/>
            <person name="Lipzen A."/>
            <person name="Lundell T."/>
            <person name="Morin E."/>
            <person name="Murat C."/>
            <person name="Sun H."/>
            <person name="Tunlid A."/>
            <person name="Henrissat B."/>
            <person name="Grigoriev I.V."/>
            <person name="Hibbett D.S."/>
            <person name="Martin F."/>
            <person name="Nordberg H.P."/>
            <person name="Cantor M.N."/>
            <person name="Hua S.X."/>
        </authorList>
    </citation>
    <scope>NUCLEOTIDE SEQUENCE [LARGE SCALE GENOMIC DNA]</scope>
    <source>
        <strain evidence="1 2">Foug A</strain>
    </source>
</reference>
<protein>
    <submittedName>
        <fullName evidence="1">Uncharacterized protein</fullName>
    </submittedName>
</protein>
<dbReference type="EMBL" id="KN822084">
    <property type="protein sequence ID" value="KIM58556.1"/>
    <property type="molecule type" value="Genomic_DNA"/>
</dbReference>
<sequence>MLGSSERFQNDHDFGFIPCQRLIFVTNCRVAEDAPINRPVQVRPSLLRDVLHQLHLGHELSRRWPRTPRNNFKCMISDDGEEELRLCNAAQDLLLIRKGNGSNVEITDAFNKNESDCACIQECPLIHESPTKFG</sequence>
<name>A0A0C3DRD0_9AGAM</name>
<proteinExistence type="predicted"/>
<dbReference type="InParanoid" id="A0A0C3DRD0"/>
<evidence type="ECO:0000313" key="2">
    <source>
        <dbReference type="Proteomes" id="UP000053989"/>
    </source>
</evidence>
<gene>
    <name evidence="1" type="ORF">SCLCIDRAFT_1084754</name>
</gene>
<evidence type="ECO:0000313" key="1">
    <source>
        <dbReference type="EMBL" id="KIM58556.1"/>
    </source>
</evidence>
<reference evidence="2" key="2">
    <citation type="submission" date="2015-01" db="EMBL/GenBank/DDBJ databases">
        <title>Evolutionary Origins and Diversification of the Mycorrhizal Mutualists.</title>
        <authorList>
            <consortium name="DOE Joint Genome Institute"/>
            <consortium name="Mycorrhizal Genomics Consortium"/>
            <person name="Kohler A."/>
            <person name="Kuo A."/>
            <person name="Nagy L.G."/>
            <person name="Floudas D."/>
            <person name="Copeland A."/>
            <person name="Barry K.W."/>
            <person name="Cichocki N."/>
            <person name="Veneault-Fourrey C."/>
            <person name="LaButti K."/>
            <person name="Lindquist E.A."/>
            <person name="Lipzen A."/>
            <person name="Lundell T."/>
            <person name="Morin E."/>
            <person name="Murat C."/>
            <person name="Riley R."/>
            <person name="Ohm R."/>
            <person name="Sun H."/>
            <person name="Tunlid A."/>
            <person name="Henrissat B."/>
            <person name="Grigoriev I.V."/>
            <person name="Hibbett D.S."/>
            <person name="Martin F."/>
        </authorList>
    </citation>
    <scope>NUCLEOTIDE SEQUENCE [LARGE SCALE GENOMIC DNA]</scope>
    <source>
        <strain evidence="2">Foug A</strain>
    </source>
</reference>